<dbReference type="PANTHER" id="PTHR21139:SF42">
    <property type="entry name" value="TRIOSEPHOSPHATE ISOMERASE"/>
    <property type="match status" value="1"/>
</dbReference>
<keyword evidence="5 7" id="KW-0324">Glycolysis</keyword>
<dbReference type="GO" id="GO:0006094">
    <property type="term" value="P:gluconeogenesis"/>
    <property type="evidence" value="ECO:0007669"/>
    <property type="project" value="UniProtKB-UniRule"/>
</dbReference>
<feature type="binding site" evidence="7">
    <location>
        <position position="175"/>
    </location>
    <ligand>
        <name>substrate</name>
    </ligand>
</feature>
<dbReference type="GO" id="GO:0004807">
    <property type="term" value="F:triose-phosphate isomerase activity"/>
    <property type="evidence" value="ECO:0007669"/>
    <property type="project" value="UniProtKB-UniRule"/>
</dbReference>
<dbReference type="GO" id="GO:0006096">
    <property type="term" value="P:glycolytic process"/>
    <property type="evidence" value="ECO:0007669"/>
    <property type="project" value="UniProtKB-UniRule"/>
</dbReference>
<dbReference type="CDD" id="cd00311">
    <property type="entry name" value="TIM"/>
    <property type="match status" value="1"/>
</dbReference>
<dbReference type="InterPro" id="IPR022896">
    <property type="entry name" value="TrioseP_Isoase_bac/euk"/>
</dbReference>
<keyword evidence="6 7" id="KW-0413">Isomerase</keyword>
<evidence type="ECO:0000256" key="7">
    <source>
        <dbReference type="HAMAP-Rule" id="MF_00147"/>
    </source>
</evidence>
<evidence type="ECO:0000313" key="9">
    <source>
        <dbReference type="EMBL" id="EFA43315.1"/>
    </source>
</evidence>
<keyword evidence="4 7" id="KW-0963">Cytoplasm</keyword>
<keyword evidence="10" id="KW-1185">Reference proteome</keyword>
<dbReference type="AlphaFoldDB" id="D1PZ81"/>
<evidence type="ECO:0000256" key="5">
    <source>
        <dbReference type="ARBA" id="ARBA00023152"/>
    </source>
</evidence>
<dbReference type="InterPro" id="IPR000652">
    <property type="entry name" value="Triosephosphate_isomerase"/>
</dbReference>
<evidence type="ECO:0000256" key="4">
    <source>
        <dbReference type="ARBA" id="ARBA00022490"/>
    </source>
</evidence>
<evidence type="ECO:0000256" key="3">
    <source>
        <dbReference type="ARBA" id="ARBA00022432"/>
    </source>
</evidence>
<comment type="caution">
    <text evidence="9">The sequence shown here is derived from an EMBL/GenBank/DDBJ whole genome shotgun (WGS) entry which is preliminary data.</text>
</comment>
<gene>
    <name evidence="7 9" type="primary">tpiA</name>
    <name evidence="9" type="ORF">HMPREF0645_2266</name>
</gene>
<dbReference type="InterPro" id="IPR013785">
    <property type="entry name" value="Aldolase_TIM"/>
</dbReference>
<proteinExistence type="inferred from homology"/>
<dbReference type="Gene3D" id="3.20.20.70">
    <property type="entry name" value="Aldolase class I"/>
    <property type="match status" value="1"/>
</dbReference>
<keyword evidence="3 7" id="KW-0312">Gluconeogenesis</keyword>
<dbReference type="EC" id="5.3.1.1" evidence="7 8"/>
<dbReference type="eggNOG" id="COG0149">
    <property type="taxonomic scope" value="Bacteria"/>
</dbReference>
<dbReference type="UniPathway" id="UPA00109">
    <property type="reaction ID" value="UER00189"/>
</dbReference>
<dbReference type="HAMAP" id="MF_00147_B">
    <property type="entry name" value="TIM_B"/>
    <property type="match status" value="1"/>
</dbReference>
<dbReference type="PANTHER" id="PTHR21139">
    <property type="entry name" value="TRIOSEPHOSPHATE ISOMERASE"/>
    <property type="match status" value="1"/>
</dbReference>
<sequence length="254" mass="27577">MMRKKIVAGNWKMNLNLQEGVALAKEINDMLATDKPNCDVVVCTPFIHLAKVADELDQSVVGLGAENCADKEKGAYTGEVSAAMVKSTGAQYVILGHSERRQYYGETAEILKEKVQMALANGLKIIFCCGETLEEREANKQNEVVKAELEGSVFNLSEDEWKNIILAYEPIWAIGTGKTATSDQAEEMLAYIRSIVAEKYGKDVAEETSILYGGSCKASNAPELFAKPNIDGGLIGGASLKAADFKGIIDAWKK</sequence>
<dbReference type="InterPro" id="IPR020861">
    <property type="entry name" value="Triosephosphate_isomerase_AS"/>
</dbReference>
<dbReference type="GO" id="GO:0046166">
    <property type="term" value="P:glyceraldehyde-3-phosphate biosynthetic process"/>
    <property type="evidence" value="ECO:0007669"/>
    <property type="project" value="TreeGrafter"/>
</dbReference>
<feature type="binding site" evidence="7">
    <location>
        <begin position="236"/>
        <end position="237"/>
    </location>
    <ligand>
        <name>substrate</name>
    </ligand>
</feature>
<dbReference type="RefSeq" id="WP_007174369.1">
    <property type="nucleotide sequence ID" value="NZ_GG704781.1"/>
</dbReference>
<feature type="binding site" evidence="7">
    <location>
        <position position="215"/>
    </location>
    <ligand>
        <name>substrate</name>
    </ligand>
</feature>
<feature type="binding site" evidence="7">
    <location>
        <begin position="10"/>
        <end position="12"/>
    </location>
    <ligand>
        <name>substrate</name>
    </ligand>
</feature>
<evidence type="ECO:0000256" key="2">
    <source>
        <dbReference type="ARBA" id="ARBA00007422"/>
    </source>
</evidence>
<comment type="pathway">
    <text evidence="7 8">Carbohydrate biosynthesis; gluconeogenesis.</text>
</comment>
<name>D1PZ81_9BACT</name>
<feature type="active site" description="Proton acceptor" evidence="7">
    <location>
        <position position="169"/>
    </location>
</feature>
<comment type="function">
    <text evidence="7">Involved in the gluconeogenesis. Catalyzes stereospecifically the conversion of dihydroxyacetone phosphate (DHAP) to D-glyceraldehyde-3-phosphate (G3P).</text>
</comment>
<dbReference type="UniPathway" id="UPA00138"/>
<comment type="similarity">
    <text evidence="2 7 8">Belongs to the triosephosphate isomerase family.</text>
</comment>
<accession>D1PZ81</accession>
<comment type="pathway">
    <text evidence="1 7 8">Carbohydrate degradation; glycolysis; D-glyceraldehyde 3-phosphate from glycerone phosphate: step 1/1.</text>
</comment>
<comment type="catalytic activity">
    <reaction evidence="7 8">
        <text>D-glyceraldehyde 3-phosphate = dihydroxyacetone phosphate</text>
        <dbReference type="Rhea" id="RHEA:18585"/>
        <dbReference type="ChEBI" id="CHEBI:57642"/>
        <dbReference type="ChEBI" id="CHEBI:59776"/>
        <dbReference type="EC" id="5.3.1.1"/>
    </reaction>
</comment>
<dbReference type="Proteomes" id="UP000003160">
    <property type="component" value="Unassembled WGS sequence"/>
</dbReference>
<dbReference type="SUPFAM" id="SSF51351">
    <property type="entry name" value="Triosephosphate isomerase (TIM)"/>
    <property type="match status" value="1"/>
</dbReference>
<dbReference type="GO" id="GO:0019563">
    <property type="term" value="P:glycerol catabolic process"/>
    <property type="evidence" value="ECO:0007669"/>
    <property type="project" value="TreeGrafter"/>
</dbReference>
<evidence type="ECO:0000256" key="6">
    <source>
        <dbReference type="ARBA" id="ARBA00023235"/>
    </source>
</evidence>
<dbReference type="PROSITE" id="PS00171">
    <property type="entry name" value="TIM_1"/>
    <property type="match status" value="1"/>
</dbReference>
<dbReference type="FunFam" id="3.20.20.70:FF:000016">
    <property type="entry name" value="Triosephosphate isomerase"/>
    <property type="match status" value="1"/>
</dbReference>
<evidence type="ECO:0000313" key="10">
    <source>
        <dbReference type="Proteomes" id="UP000003160"/>
    </source>
</evidence>
<dbReference type="GO" id="GO:0005829">
    <property type="term" value="C:cytosol"/>
    <property type="evidence" value="ECO:0007669"/>
    <property type="project" value="TreeGrafter"/>
</dbReference>
<evidence type="ECO:0000256" key="1">
    <source>
        <dbReference type="ARBA" id="ARBA00004680"/>
    </source>
</evidence>
<dbReference type="EMBL" id="ACKS01000082">
    <property type="protein sequence ID" value="EFA43315.1"/>
    <property type="molecule type" value="Genomic_DNA"/>
</dbReference>
<dbReference type="InterPro" id="IPR035990">
    <property type="entry name" value="TIM_sf"/>
</dbReference>
<dbReference type="NCBIfam" id="TIGR00419">
    <property type="entry name" value="tim"/>
    <property type="match status" value="1"/>
</dbReference>
<evidence type="ECO:0000256" key="8">
    <source>
        <dbReference type="RuleBase" id="RU363013"/>
    </source>
</evidence>
<organism evidence="9 10">
    <name type="scientific">Hallella bergensis DSM 17361</name>
    <dbReference type="NCBI Taxonomy" id="585502"/>
    <lineage>
        <taxon>Bacteria</taxon>
        <taxon>Pseudomonadati</taxon>
        <taxon>Bacteroidota</taxon>
        <taxon>Bacteroidia</taxon>
        <taxon>Bacteroidales</taxon>
        <taxon>Prevotellaceae</taxon>
        <taxon>Hallella</taxon>
    </lineage>
</organism>
<dbReference type="HOGENOM" id="CLU_024251_2_3_10"/>
<reference evidence="9 10" key="1">
    <citation type="submission" date="2009-10" db="EMBL/GenBank/DDBJ databases">
        <authorList>
            <person name="Qin X."/>
            <person name="Bachman B."/>
            <person name="Battles P."/>
            <person name="Bell A."/>
            <person name="Bess C."/>
            <person name="Bickham C."/>
            <person name="Chaboub L."/>
            <person name="Chen D."/>
            <person name="Coyle M."/>
            <person name="Deiros D.R."/>
            <person name="Dinh H."/>
            <person name="Forbes L."/>
            <person name="Fowler G."/>
            <person name="Francisco L."/>
            <person name="Fu Q."/>
            <person name="Gubbala S."/>
            <person name="Hale W."/>
            <person name="Han Y."/>
            <person name="Hemphill L."/>
            <person name="Highlander S.K."/>
            <person name="Hirani K."/>
            <person name="Hogues M."/>
            <person name="Jackson L."/>
            <person name="Jakkamsetti A."/>
            <person name="Javaid M."/>
            <person name="Jiang H."/>
            <person name="Korchina V."/>
            <person name="Kovar C."/>
            <person name="Lara F."/>
            <person name="Lee S."/>
            <person name="Mata R."/>
            <person name="Mathew T."/>
            <person name="Moen C."/>
            <person name="Morales K."/>
            <person name="Munidasa M."/>
            <person name="Nazareth L."/>
            <person name="Ngo R."/>
            <person name="Nguyen L."/>
            <person name="Okwuonu G."/>
            <person name="Ongeri F."/>
            <person name="Patil S."/>
            <person name="Petrosino J."/>
            <person name="Pham C."/>
            <person name="Pham P."/>
            <person name="Pu L.-L."/>
            <person name="Puazo M."/>
            <person name="Raj R."/>
            <person name="Reid J."/>
            <person name="Rouhana J."/>
            <person name="Saada N."/>
            <person name="Shang Y."/>
            <person name="Simmons D."/>
            <person name="Thornton R."/>
            <person name="Warren J."/>
            <person name="Weissenberger G."/>
            <person name="Zhang J."/>
            <person name="Zhang L."/>
            <person name="Zhou C."/>
            <person name="Zhu D."/>
            <person name="Muzny D."/>
            <person name="Worley K."/>
            <person name="Gibbs R."/>
        </authorList>
    </citation>
    <scope>NUCLEOTIDE SEQUENCE [LARGE SCALE GENOMIC DNA]</scope>
    <source>
        <strain evidence="9 10">DSM 17361</strain>
    </source>
</reference>
<feature type="active site" description="Electrophile" evidence="7">
    <location>
        <position position="97"/>
    </location>
</feature>
<protein>
    <recommendedName>
        <fullName evidence="7 8">Triosephosphate isomerase</fullName>
        <shortName evidence="7">TIM</shortName>
        <shortName evidence="7">TPI</shortName>
        <ecNumber evidence="7 8">5.3.1.1</ecNumber>
    </recommendedName>
    <alternativeName>
        <fullName evidence="7">Triose-phosphate isomerase</fullName>
    </alternativeName>
</protein>
<comment type="subcellular location">
    <subcellularLocation>
        <location evidence="7 8">Cytoplasm</location>
    </subcellularLocation>
</comment>
<dbReference type="PROSITE" id="PS51440">
    <property type="entry name" value="TIM_2"/>
    <property type="match status" value="1"/>
</dbReference>
<comment type="subunit">
    <text evidence="7 8">Homodimer.</text>
</comment>
<dbReference type="Pfam" id="PF00121">
    <property type="entry name" value="TIM"/>
    <property type="match status" value="1"/>
</dbReference>